<accession>A0A848B181</accession>
<dbReference type="SUPFAM" id="SSF54523">
    <property type="entry name" value="Pili subunits"/>
    <property type="match status" value="1"/>
</dbReference>
<dbReference type="InterPro" id="IPR045584">
    <property type="entry name" value="Pilin-like"/>
</dbReference>
<dbReference type="RefSeq" id="WP_168962279.1">
    <property type="nucleotide sequence ID" value="NZ_JABAEW010000013.1"/>
</dbReference>
<organism evidence="2 3">
    <name type="scientific">Victivallis vadensis</name>
    <dbReference type="NCBI Taxonomy" id="172901"/>
    <lineage>
        <taxon>Bacteria</taxon>
        <taxon>Pseudomonadati</taxon>
        <taxon>Lentisphaerota</taxon>
        <taxon>Lentisphaeria</taxon>
        <taxon>Victivallales</taxon>
        <taxon>Victivallaceae</taxon>
        <taxon>Victivallis</taxon>
    </lineage>
</organism>
<evidence type="ECO:0000313" key="2">
    <source>
        <dbReference type="EMBL" id="NMD86626.1"/>
    </source>
</evidence>
<dbReference type="PANTHER" id="PTHR30093:SF2">
    <property type="entry name" value="TYPE II SECRETION SYSTEM PROTEIN H"/>
    <property type="match status" value="1"/>
</dbReference>
<feature type="transmembrane region" description="Helical" evidence="1">
    <location>
        <begin position="6"/>
        <end position="29"/>
    </location>
</feature>
<keyword evidence="1" id="KW-0812">Transmembrane</keyword>
<dbReference type="PANTHER" id="PTHR30093">
    <property type="entry name" value="GENERAL SECRETION PATHWAY PROTEIN G"/>
    <property type="match status" value="1"/>
</dbReference>
<dbReference type="Gene3D" id="3.30.700.10">
    <property type="entry name" value="Glycoprotein, Type 4 Pilin"/>
    <property type="match status" value="1"/>
</dbReference>
<evidence type="ECO:0000313" key="3">
    <source>
        <dbReference type="Proteomes" id="UP000576225"/>
    </source>
</evidence>
<keyword evidence="1" id="KW-0472">Membrane</keyword>
<comment type="caution">
    <text evidence="2">The sequence shown here is derived from an EMBL/GenBank/DDBJ whole genome shotgun (WGS) entry which is preliminary data.</text>
</comment>
<name>A0A848B181_9BACT</name>
<reference evidence="2 3" key="1">
    <citation type="submission" date="2020-04" db="EMBL/GenBank/DDBJ databases">
        <authorList>
            <person name="Hitch T.C.A."/>
            <person name="Wylensek D."/>
            <person name="Clavel T."/>
        </authorList>
    </citation>
    <scope>NUCLEOTIDE SEQUENCE [LARGE SCALE GENOMIC DNA]</scope>
    <source>
        <strain evidence="2 3">COR2-253-APC-1A</strain>
    </source>
</reference>
<sequence>MEKHKFTLIELLVVIAIIAILASMLLPALNQAREKARTISCANRLRQDSLGFAVYADDNRQYMFTHMQPNTTPWGQRLAILGYLQVKMLNCPSLKVADTFVRWRTYGINRTHLNGDSTALYEEKRSEWGNFAVKLGEEDSLYYSLPAMKRPSTLCFLADTQTTIDATSNQGEGFYCYAAPQGRLWGANKSGVSLHHGGRANMSFFDGHVKSVSKNELKGDYHFSEAVSNCVLQPI</sequence>
<dbReference type="AlphaFoldDB" id="A0A848B181"/>
<keyword evidence="1" id="KW-1133">Transmembrane helix</keyword>
<dbReference type="InterPro" id="IPR012902">
    <property type="entry name" value="N_methyl_site"/>
</dbReference>
<dbReference type="Proteomes" id="UP000576225">
    <property type="component" value="Unassembled WGS sequence"/>
</dbReference>
<dbReference type="EMBL" id="JABAEW010000013">
    <property type="protein sequence ID" value="NMD86626.1"/>
    <property type="molecule type" value="Genomic_DNA"/>
</dbReference>
<protein>
    <submittedName>
        <fullName evidence="2">Prepilin-type N-terminal cleavage/methylation domain-containing protein</fullName>
    </submittedName>
</protein>
<evidence type="ECO:0000256" key="1">
    <source>
        <dbReference type="SAM" id="Phobius"/>
    </source>
</evidence>
<gene>
    <name evidence="2" type="ORF">HF882_08535</name>
</gene>
<proteinExistence type="predicted"/>
<dbReference type="NCBIfam" id="TIGR02532">
    <property type="entry name" value="IV_pilin_GFxxxE"/>
    <property type="match status" value="1"/>
</dbReference>